<evidence type="ECO:0000313" key="1">
    <source>
        <dbReference type="EnsemblPlants" id="OPUNC01G07010.1"/>
    </source>
</evidence>
<dbReference type="Proteomes" id="UP000026962">
    <property type="component" value="Chromosome 1"/>
</dbReference>
<name>A0A0E0JFJ7_ORYPU</name>
<dbReference type="AlphaFoldDB" id="A0A0E0JFJ7"/>
<reference evidence="1" key="2">
    <citation type="submission" date="2018-05" db="EMBL/GenBank/DDBJ databases">
        <title>OpunRS2 (Oryza punctata Reference Sequence Version 2).</title>
        <authorList>
            <person name="Zhang J."/>
            <person name="Kudrna D."/>
            <person name="Lee S."/>
            <person name="Talag J."/>
            <person name="Welchert J."/>
            <person name="Wing R.A."/>
        </authorList>
    </citation>
    <scope>NUCLEOTIDE SEQUENCE [LARGE SCALE GENOMIC DNA]</scope>
</reference>
<proteinExistence type="predicted"/>
<dbReference type="HOGENOM" id="CLU_495569_0_0_1"/>
<sequence length="475" mass="52883">MALAVVDSASGLESMATAMAAATASLIGRSDMGKSCSICGILIMEELGRQPFKREEELCWGSVHPSNAHHLFDGMSSPFEVYEEDVLLIMKEVLEKFEEMETPRGKDFDETTTIKATTTDLKLASSPTPKASLPMMATKCSTVCFDDAGTRMAASSSHINGVLVPMVALELGDGKDKDLPAYIVTKDLHRVTPTMCSILGLDINAGANQVNIVLVLRTCITEGVPSPDASTEIFSPQLIAEINLITWMPTDCSMKFPEHDSKMSMSTNTKELELRGLELRPTHWLAFNYCWLAEHFLPPWSPPTEVSGLPLVIQSTGVFPTERIVTDLHWDELKAWSPCDENDISHILTEEPCELYLGCAIFTAGNTRNLEKFEFIMWTKWQQFFAERVYPNGAEGNRLIAWNFKQYNGGGVPSFVAMKLSIQSANFEQTSQYNVQYIQVLRVDPSKLSCGRELDFSVEYIHMLKLLGERIPCFS</sequence>
<accession>A0A0E0JFJ7</accession>
<dbReference type="Gramene" id="OPUNC01G07010.1">
    <property type="protein sequence ID" value="OPUNC01G07010.1"/>
    <property type="gene ID" value="OPUNC01G07010"/>
</dbReference>
<organism evidence="1">
    <name type="scientific">Oryza punctata</name>
    <name type="common">Red rice</name>
    <dbReference type="NCBI Taxonomy" id="4537"/>
    <lineage>
        <taxon>Eukaryota</taxon>
        <taxon>Viridiplantae</taxon>
        <taxon>Streptophyta</taxon>
        <taxon>Embryophyta</taxon>
        <taxon>Tracheophyta</taxon>
        <taxon>Spermatophyta</taxon>
        <taxon>Magnoliopsida</taxon>
        <taxon>Liliopsida</taxon>
        <taxon>Poales</taxon>
        <taxon>Poaceae</taxon>
        <taxon>BOP clade</taxon>
        <taxon>Oryzoideae</taxon>
        <taxon>Oryzeae</taxon>
        <taxon>Oryzinae</taxon>
        <taxon>Oryza</taxon>
    </lineage>
</organism>
<reference evidence="1" key="1">
    <citation type="submission" date="2015-04" db="UniProtKB">
        <authorList>
            <consortium name="EnsemblPlants"/>
        </authorList>
    </citation>
    <scope>IDENTIFICATION</scope>
</reference>
<protein>
    <submittedName>
        <fullName evidence="1">Uncharacterized protein</fullName>
    </submittedName>
</protein>
<keyword evidence="2" id="KW-1185">Reference proteome</keyword>
<dbReference type="EnsemblPlants" id="OPUNC01G07010.1">
    <property type="protein sequence ID" value="OPUNC01G07010.1"/>
    <property type="gene ID" value="OPUNC01G07010"/>
</dbReference>
<evidence type="ECO:0000313" key="2">
    <source>
        <dbReference type="Proteomes" id="UP000026962"/>
    </source>
</evidence>